<keyword evidence="3" id="KW-0805">Transcription regulation</keyword>
<reference evidence="10" key="1">
    <citation type="journal article" date="2019" name="Sci. Rep.">
        <title>Draft genome of Tanacetum cinerariifolium, the natural source of mosquito coil.</title>
        <authorList>
            <person name="Yamashiro T."/>
            <person name="Shiraishi A."/>
            <person name="Satake H."/>
            <person name="Nakayama K."/>
        </authorList>
    </citation>
    <scope>NUCLEOTIDE SEQUENCE</scope>
</reference>
<name>A0A6L2KXA4_TANCI</name>
<dbReference type="GO" id="GO:0006353">
    <property type="term" value="P:DNA-templated transcription termination"/>
    <property type="evidence" value="ECO:0007669"/>
    <property type="project" value="UniProtKB-KW"/>
</dbReference>
<dbReference type="PANTHER" id="PTHR10938">
    <property type="entry name" value="TRANSLATION INITIATION FACTOR IF-3"/>
    <property type="match status" value="1"/>
</dbReference>
<dbReference type="InterPro" id="IPR019815">
    <property type="entry name" value="Translation_initiation_fac_3_C"/>
</dbReference>
<keyword evidence="3" id="KW-0806">Transcription termination</keyword>
<dbReference type="Gene3D" id="3.30.110.10">
    <property type="entry name" value="Translation initiation factor 3 (IF-3), C-terminal domain"/>
    <property type="match status" value="1"/>
</dbReference>
<dbReference type="Pfam" id="PF05198">
    <property type="entry name" value="IF3_N"/>
    <property type="match status" value="1"/>
</dbReference>
<organism evidence="10">
    <name type="scientific">Tanacetum cinerariifolium</name>
    <name type="common">Dalmatian daisy</name>
    <name type="synonym">Chrysanthemum cinerariifolium</name>
    <dbReference type="NCBI Taxonomy" id="118510"/>
    <lineage>
        <taxon>Eukaryota</taxon>
        <taxon>Viridiplantae</taxon>
        <taxon>Streptophyta</taxon>
        <taxon>Embryophyta</taxon>
        <taxon>Tracheophyta</taxon>
        <taxon>Spermatophyta</taxon>
        <taxon>Magnoliopsida</taxon>
        <taxon>eudicotyledons</taxon>
        <taxon>Gunneridae</taxon>
        <taxon>Pentapetalae</taxon>
        <taxon>asterids</taxon>
        <taxon>campanulids</taxon>
        <taxon>Asterales</taxon>
        <taxon>Asteraceae</taxon>
        <taxon>Asteroideae</taxon>
        <taxon>Anthemideae</taxon>
        <taxon>Anthemidinae</taxon>
        <taxon>Tanacetum</taxon>
    </lineage>
</organism>
<comment type="caution">
    <text evidence="10">The sequence shown here is derived from an EMBL/GenBank/DDBJ whole genome shotgun (WGS) entry which is preliminary data.</text>
</comment>
<evidence type="ECO:0000313" key="10">
    <source>
        <dbReference type="EMBL" id="GEU53122.1"/>
    </source>
</evidence>
<dbReference type="InterPro" id="IPR001288">
    <property type="entry name" value="Translation_initiation_fac_3"/>
</dbReference>
<evidence type="ECO:0000256" key="1">
    <source>
        <dbReference type="ARBA" id="ARBA00005439"/>
    </source>
</evidence>
<feature type="compositionally biased region" description="Polar residues" evidence="7">
    <location>
        <begin position="264"/>
        <end position="275"/>
    </location>
</feature>
<dbReference type="NCBIfam" id="TIGR00168">
    <property type="entry name" value="infC"/>
    <property type="match status" value="1"/>
</dbReference>
<feature type="domain" description="Translation initiation factor 3 N-terminal" evidence="9">
    <location>
        <begin position="85"/>
        <end position="151"/>
    </location>
</feature>
<dbReference type="InterPro" id="IPR038538">
    <property type="entry name" value="MTERF_sf"/>
</dbReference>
<evidence type="ECO:0000256" key="5">
    <source>
        <dbReference type="ARBA" id="ARBA00022917"/>
    </source>
</evidence>
<dbReference type="GO" id="GO:0003743">
    <property type="term" value="F:translation initiation factor activity"/>
    <property type="evidence" value="ECO:0007669"/>
    <property type="project" value="UniProtKB-KW"/>
</dbReference>
<protein>
    <submittedName>
        <fullName evidence="10">Translation initiation factor IF3-1, mitochondrial</fullName>
    </submittedName>
</protein>
<dbReference type="GO" id="GO:0005737">
    <property type="term" value="C:cytoplasm"/>
    <property type="evidence" value="ECO:0007669"/>
    <property type="project" value="UniProtKB-ARBA"/>
</dbReference>
<evidence type="ECO:0000256" key="6">
    <source>
        <dbReference type="ARBA" id="ARBA00022946"/>
    </source>
</evidence>
<evidence type="ECO:0000256" key="2">
    <source>
        <dbReference type="ARBA" id="ARBA00007692"/>
    </source>
</evidence>
<dbReference type="SUPFAM" id="SSF54364">
    <property type="entry name" value="Translation initiation factor IF3, N-terminal domain"/>
    <property type="match status" value="1"/>
</dbReference>
<keyword evidence="5" id="KW-0648">Protein biosynthesis</keyword>
<dbReference type="GO" id="GO:0043022">
    <property type="term" value="F:ribosome binding"/>
    <property type="evidence" value="ECO:0007669"/>
    <property type="project" value="TreeGrafter"/>
</dbReference>
<proteinExistence type="inferred from homology"/>
<dbReference type="Pfam" id="PF02536">
    <property type="entry name" value="mTERF"/>
    <property type="match status" value="1"/>
</dbReference>
<dbReference type="InterPro" id="IPR019814">
    <property type="entry name" value="Translation_initiation_fac_3_N"/>
</dbReference>
<evidence type="ECO:0000259" key="8">
    <source>
        <dbReference type="Pfam" id="PF00707"/>
    </source>
</evidence>
<dbReference type="Gene3D" id="1.25.70.10">
    <property type="entry name" value="Transcription termination factor 3, mitochondrial"/>
    <property type="match status" value="1"/>
</dbReference>
<feature type="compositionally biased region" description="Polar residues" evidence="7">
    <location>
        <begin position="329"/>
        <end position="361"/>
    </location>
</feature>
<keyword evidence="3" id="KW-0804">Transcription</keyword>
<feature type="region of interest" description="Disordered" evidence="7">
    <location>
        <begin position="316"/>
        <end position="429"/>
    </location>
</feature>
<evidence type="ECO:0000256" key="3">
    <source>
        <dbReference type="ARBA" id="ARBA00022472"/>
    </source>
</evidence>
<feature type="region of interest" description="Disordered" evidence="7">
    <location>
        <begin position="264"/>
        <end position="293"/>
    </location>
</feature>
<dbReference type="Gene3D" id="3.10.20.80">
    <property type="entry name" value="Translation initiation factor 3 (IF-3), N-terminal domain"/>
    <property type="match status" value="1"/>
</dbReference>
<keyword evidence="4 10" id="KW-0396">Initiation factor</keyword>
<evidence type="ECO:0000259" key="9">
    <source>
        <dbReference type="Pfam" id="PF05198"/>
    </source>
</evidence>
<dbReference type="AlphaFoldDB" id="A0A6L2KXA4"/>
<dbReference type="SUPFAM" id="SSF55200">
    <property type="entry name" value="Translation initiation factor IF3, C-terminal domain"/>
    <property type="match status" value="1"/>
</dbReference>
<feature type="compositionally biased region" description="Basic and acidic residues" evidence="7">
    <location>
        <begin position="413"/>
        <end position="424"/>
    </location>
</feature>
<dbReference type="GO" id="GO:0032790">
    <property type="term" value="P:ribosome disassembly"/>
    <property type="evidence" value="ECO:0007669"/>
    <property type="project" value="TreeGrafter"/>
</dbReference>
<sequence>MVLFWCRTKQAQLRALSSQLTRCYFQIHGSSSVIRETAVGVVNTPSLGYNRMESEVGNFVRYFAAPVQVKSKYEEKDKDKGQPKMNEEIAAQYVRLVTDEGHEVVSRHEALERARRLGVDLVEVQSDGKPPVCKLMDYKKEMYLRQVKEKELTKKKANMVLRNIVKEVKITMKIDKHDLQTKADAVKRLAEKGYRIKCMAVAIPGVEPKEQKLGELLTRFFALIDDFSIVESGPSVEYKQAYAVVRHVKFGPLKKGPKKMVIETSNDNTETQSTDDLPKSETNDGSISEEPIEFDSVDDLDLSKIKRRDNKINFAPETSNVDRAGSVNRYASANGSENRSASANGSENRYATKRQPNPQSDLNRRGPGERASGYGMFGASKPNNDPQRESGPAQVTNRYKQGPSPQRPPSDYRGQRGDFNRENTDMNPRGARAGQVHYIIKQKIEQISYNDPIFKDSSGFPAVNLCSFCMFWQLEGIFVAVLKVEMSLFPKNKENTLLGKTRPKLLTSKLEQIIKPKINFFQDMGLSAIQIAAVRKVLGDKLNDSRILKNFGWFLHYDLDKTLVPNVEYMRTCGIEQPQIPQLFYNHPRKIKETVEFLLRSGQFDNSYIFKYPYVLIFSLDRRLKPRLRVLEILEREKLWQFKPTITVFSISDSMFFAKFVRPHLDEVKDLSFIVSDAET</sequence>
<dbReference type="InterPro" id="IPR036788">
    <property type="entry name" value="T_IF-3_C_sf"/>
</dbReference>
<accession>A0A6L2KXA4</accession>
<evidence type="ECO:0000256" key="4">
    <source>
        <dbReference type="ARBA" id="ARBA00022540"/>
    </source>
</evidence>
<dbReference type="InterPro" id="IPR003690">
    <property type="entry name" value="MTERF"/>
</dbReference>
<keyword evidence="6" id="KW-0809">Transit peptide</keyword>
<dbReference type="InterPro" id="IPR036787">
    <property type="entry name" value="T_IF-3_N_sf"/>
</dbReference>
<comment type="similarity">
    <text evidence="2">Belongs to the mTERF family.</text>
</comment>
<dbReference type="GO" id="GO:0003676">
    <property type="term" value="F:nucleic acid binding"/>
    <property type="evidence" value="ECO:0007669"/>
    <property type="project" value="InterPro"/>
</dbReference>
<gene>
    <name evidence="10" type="ORF">Tci_025100</name>
</gene>
<dbReference type="SMART" id="SM00733">
    <property type="entry name" value="Mterf"/>
    <property type="match status" value="3"/>
</dbReference>
<evidence type="ECO:0000256" key="7">
    <source>
        <dbReference type="SAM" id="MobiDB-lite"/>
    </source>
</evidence>
<dbReference type="PANTHER" id="PTHR10938:SF4">
    <property type="entry name" value="TRANSLATION INITIATION FACTOR IF3-1, MITOCHONDRIAL"/>
    <property type="match status" value="1"/>
</dbReference>
<feature type="domain" description="Translation initiation factor 3 C-terminal" evidence="8">
    <location>
        <begin position="165"/>
        <end position="245"/>
    </location>
</feature>
<dbReference type="EMBL" id="BKCJ010003124">
    <property type="protein sequence ID" value="GEU53122.1"/>
    <property type="molecule type" value="Genomic_DNA"/>
</dbReference>
<comment type="similarity">
    <text evidence="1">Belongs to the IF-3 family.</text>
</comment>
<dbReference type="Pfam" id="PF00707">
    <property type="entry name" value="IF3_C"/>
    <property type="match status" value="1"/>
</dbReference>